<evidence type="ECO:0000313" key="1">
    <source>
        <dbReference type="EMBL" id="KZM89810.1"/>
    </source>
</evidence>
<accession>A0A161ZT78</accession>
<gene>
    <name evidence="1" type="ORF">DCAR_022827</name>
</gene>
<dbReference type="STRING" id="79200.A0A161ZT78"/>
<dbReference type="GO" id="GO:0009772">
    <property type="term" value="P:photosynthetic electron transport in photosystem II"/>
    <property type="evidence" value="ECO:0007669"/>
    <property type="project" value="InterPro"/>
</dbReference>
<reference evidence="1" key="1">
    <citation type="journal article" date="2016" name="Nat. Genet.">
        <title>A high-quality carrot genome assembly provides new insights into carotenoid accumulation and asterid genome evolution.</title>
        <authorList>
            <person name="Iorizzo M."/>
            <person name="Ellison S."/>
            <person name="Senalik D."/>
            <person name="Zeng P."/>
            <person name="Satapoomin P."/>
            <person name="Huang J."/>
            <person name="Bowman M."/>
            <person name="Iovene M."/>
            <person name="Sanseverino W."/>
            <person name="Cavagnaro P."/>
            <person name="Yildiz M."/>
            <person name="Macko-Podgorni A."/>
            <person name="Moranska E."/>
            <person name="Grzebelus E."/>
            <person name="Grzebelus D."/>
            <person name="Ashrafi H."/>
            <person name="Zheng Z."/>
            <person name="Cheng S."/>
            <person name="Spooner D."/>
            <person name="Van Deynze A."/>
            <person name="Simon P."/>
        </authorList>
    </citation>
    <scope>NUCLEOTIDE SEQUENCE [LARGE SCALE GENOMIC DNA]</scope>
    <source>
        <tissue evidence="1">Leaf</tissue>
    </source>
</reference>
<name>A0A161ZT78_DAUCS</name>
<proteinExistence type="predicted"/>
<protein>
    <submittedName>
        <fullName evidence="1">Uncharacterized protein</fullName>
    </submittedName>
</protein>
<dbReference type="InterPro" id="IPR036854">
    <property type="entry name" value="Photo_II_D1/D2_sf"/>
</dbReference>
<dbReference type="Gramene" id="KZM89810">
    <property type="protein sequence ID" value="KZM89810"/>
    <property type="gene ID" value="DCAR_022827"/>
</dbReference>
<dbReference type="AlphaFoldDB" id="A0A161ZT78"/>
<comment type="caution">
    <text evidence="1">The sequence shown here is derived from an EMBL/GenBank/DDBJ whole genome shotgun (WGS) entry which is preliminary data.</text>
</comment>
<organism evidence="1">
    <name type="scientific">Daucus carota subsp. sativus</name>
    <name type="common">Carrot</name>
    <dbReference type="NCBI Taxonomy" id="79200"/>
    <lineage>
        <taxon>Eukaryota</taxon>
        <taxon>Viridiplantae</taxon>
        <taxon>Streptophyta</taxon>
        <taxon>Embryophyta</taxon>
        <taxon>Tracheophyta</taxon>
        <taxon>Spermatophyta</taxon>
        <taxon>Magnoliopsida</taxon>
        <taxon>eudicotyledons</taxon>
        <taxon>Gunneridae</taxon>
        <taxon>Pentapetalae</taxon>
        <taxon>asterids</taxon>
        <taxon>campanulids</taxon>
        <taxon>Apiales</taxon>
        <taxon>Apiaceae</taxon>
        <taxon>Apioideae</taxon>
        <taxon>Scandiceae</taxon>
        <taxon>Daucinae</taxon>
        <taxon>Daucus</taxon>
        <taxon>Daucus sect. Daucus</taxon>
    </lineage>
</organism>
<dbReference type="SUPFAM" id="SSF81483">
    <property type="entry name" value="Bacterial photosystem II reaction centre, L and M subunits"/>
    <property type="match status" value="1"/>
</dbReference>
<dbReference type="EMBL" id="LNRQ01000006">
    <property type="protein sequence ID" value="KZM89810.1"/>
    <property type="molecule type" value="Genomic_DNA"/>
</dbReference>
<sequence length="108" mass="11938">MLVSTTLCSLHFFLAASPVVGIWFTALGINTMARNFAVMNQKNNGLRVESRQRNSQRVADCLPKEIYQRNTTVANVGAKTPAQLFQQNCDRIGDRFCNGTQSSSSGCY</sequence>